<reference evidence="3" key="1">
    <citation type="submission" date="2018-06" db="EMBL/GenBank/DDBJ databases">
        <title>Complete genome of Pseudomonas insecticola strain QZS01.</title>
        <authorList>
            <person name="Wang J."/>
            <person name="Su Q."/>
        </authorList>
    </citation>
    <scope>NUCLEOTIDE SEQUENCE [LARGE SCALE GENOMIC DNA]</scope>
    <source>
        <strain evidence="3">QZS01</strain>
    </source>
</reference>
<feature type="domain" description="G" evidence="1">
    <location>
        <begin position="7"/>
        <end position="151"/>
    </location>
</feature>
<keyword evidence="3" id="KW-1185">Reference proteome</keyword>
<dbReference type="PANTHER" id="PTHR42714:SF7">
    <property type="entry name" value="G DOMAIN-CONTAINING PROTEIN"/>
    <property type="match status" value="1"/>
</dbReference>
<protein>
    <submittedName>
        <fullName evidence="2">DUF3482 domain-containing protein</fullName>
    </submittedName>
</protein>
<dbReference type="Proteomes" id="UP000273143">
    <property type="component" value="Chromosome"/>
</dbReference>
<dbReference type="GO" id="GO:0005829">
    <property type="term" value="C:cytosol"/>
    <property type="evidence" value="ECO:0007669"/>
    <property type="project" value="TreeGrafter"/>
</dbReference>
<dbReference type="GO" id="GO:0005525">
    <property type="term" value="F:GTP binding"/>
    <property type="evidence" value="ECO:0007669"/>
    <property type="project" value="InterPro"/>
</dbReference>
<dbReference type="KEGG" id="emo:DM558_07170"/>
<dbReference type="RefSeq" id="WP_127163026.1">
    <property type="nucleotide sequence ID" value="NZ_CP029822.1"/>
</dbReference>
<dbReference type="EMBL" id="CP029822">
    <property type="protein sequence ID" value="AZS50571.1"/>
    <property type="molecule type" value="Genomic_DNA"/>
</dbReference>
<sequence>MSKPLVIAVVGHTNVGKTSLLRTLIRDGHFGEVSHRASTTRHVEGAKLFIDNEPALELYDTPGLEDAIGLLDYCDQLTGDERLDGPERIARFLKSNESSLRFEQEAKVLKQLLVSHIGLYVIDAREPVLAKYKDELEILIDCGKPLLPVLNFVSTNEHRGDEWRAALARLGIHALVQFDTVSPPEDGEKRLYENLALLIESARPMLLKLMAYQEQQAQERYEQGFNAIADLLIDIAAYNMLVASDQQSIKEAKQALQDKVRAREQKCIETLLAIYQFRKDDAFADNLPLIDGRFDGDLFNPETIKKFSLHIGKGAIAGAAAGVGVDLMFAGLTLGAAALLGAVTGSVWQTLTTYQKQFVGKLTGKQFLGVDDVILQILAIRQCCLLDALVKRGHAANQAIKLNVTDQHIWKELPKPLQKARAHKEWCSLLNKRNANNDERTEQVHYLSEDLQNEMVSLYLESK</sequence>
<gene>
    <name evidence="2" type="ORF">DM558_07170</name>
</gene>
<dbReference type="AlphaFoldDB" id="A0A3S9XDW1"/>
<accession>A0A3S9XDW1</accession>
<dbReference type="PANTHER" id="PTHR42714">
    <property type="entry name" value="TRNA MODIFICATION GTPASE GTPBP3"/>
    <property type="match status" value="1"/>
</dbReference>
<dbReference type="Pfam" id="PF11981">
    <property type="entry name" value="DUF3482"/>
    <property type="match status" value="1"/>
</dbReference>
<proteinExistence type="predicted"/>
<dbReference type="InterPro" id="IPR021871">
    <property type="entry name" value="DUF3482"/>
</dbReference>
<evidence type="ECO:0000259" key="1">
    <source>
        <dbReference type="Pfam" id="PF01926"/>
    </source>
</evidence>
<dbReference type="GO" id="GO:0030488">
    <property type="term" value="P:tRNA methylation"/>
    <property type="evidence" value="ECO:0007669"/>
    <property type="project" value="TreeGrafter"/>
</dbReference>
<dbReference type="SUPFAM" id="SSF52540">
    <property type="entry name" value="P-loop containing nucleoside triphosphate hydrolases"/>
    <property type="match status" value="1"/>
</dbReference>
<dbReference type="GO" id="GO:0002098">
    <property type="term" value="P:tRNA wobble uridine modification"/>
    <property type="evidence" value="ECO:0007669"/>
    <property type="project" value="TreeGrafter"/>
</dbReference>
<organism evidence="2 3">
    <name type="scientific">Entomomonas moraniae</name>
    <dbReference type="NCBI Taxonomy" id="2213226"/>
    <lineage>
        <taxon>Bacteria</taxon>
        <taxon>Pseudomonadati</taxon>
        <taxon>Pseudomonadota</taxon>
        <taxon>Gammaproteobacteria</taxon>
        <taxon>Pseudomonadales</taxon>
        <taxon>Pseudomonadaceae</taxon>
        <taxon>Entomomonas</taxon>
    </lineage>
</organism>
<dbReference type="InterPro" id="IPR027417">
    <property type="entry name" value="P-loop_NTPase"/>
</dbReference>
<evidence type="ECO:0000313" key="3">
    <source>
        <dbReference type="Proteomes" id="UP000273143"/>
    </source>
</evidence>
<dbReference type="Pfam" id="PF01926">
    <property type="entry name" value="MMR_HSR1"/>
    <property type="match status" value="1"/>
</dbReference>
<name>A0A3S9XDW1_9GAMM</name>
<dbReference type="InterPro" id="IPR006073">
    <property type="entry name" value="GTP-bd"/>
</dbReference>
<dbReference type="Gene3D" id="3.40.50.300">
    <property type="entry name" value="P-loop containing nucleotide triphosphate hydrolases"/>
    <property type="match status" value="1"/>
</dbReference>
<evidence type="ECO:0000313" key="2">
    <source>
        <dbReference type="EMBL" id="AZS50571.1"/>
    </source>
</evidence>